<gene>
    <name evidence="1" type="ORF">Mcate_02148</name>
</gene>
<dbReference type="AlphaFoldDB" id="A0A399DZP0"/>
<organism evidence="1 2">
    <name type="scientific">Meiothermus taiwanensis</name>
    <dbReference type="NCBI Taxonomy" id="172827"/>
    <lineage>
        <taxon>Bacteria</taxon>
        <taxon>Thermotogati</taxon>
        <taxon>Deinococcota</taxon>
        <taxon>Deinococci</taxon>
        <taxon>Thermales</taxon>
        <taxon>Thermaceae</taxon>
        <taxon>Meiothermus</taxon>
    </lineage>
</organism>
<dbReference type="EMBL" id="QWKX01000062">
    <property type="protein sequence ID" value="RIH75610.1"/>
    <property type="molecule type" value="Genomic_DNA"/>
</dbReference>
<dbReference type="RefSeq" id="WP_119361736.1">
    <property type="nucleotide sequence ID" value="NZ_JBHSXZ010000008.1"/>
</dbReference>
<accession>A0A399DZP0</accession>
<dbReference type="Proteomes" id="UP000266089">
    <property type="component" value="Unassembled WGS sequence"/>
</dbReference>
<comment type="caution">
    <text evidence="1">The sequence shown here is derived from an EMBL/GenBank/DDBJ whole genome shotgun (WGS) entry which is preliminary data.</text>
</comment>
<sequence length="121" mass="13951">MCNHTRIIAKLSEYRFVGYCNCCDGIIHLAWDNLTLHLAPKDFARLEDFLGSNRTLSEPRQDGFLEASPQARTTRLWVGNVGLRLEPLEWAELRHLCFVARQRLRQSPPLAQGEAAWRMTN</sequence>
<dbReference type="OrthoDB" id="26342at2"/>
<reference evidence="1 2" key="1">
    <citation type="submission" date="2018-08" db="EMBL/GenBank/DDBJ databases">
        <title>Meiothermus cateniformans JCM 15151 genome sequencing project.</title>
        <authorList>
            <person name="Da Costa M.S."/>
            <person name="Albuquerque L."/>
            <person name="Raposo P."/>
            <person name="Froufe H.J.C."/>
            <person name="Barroso C.S."/>
            <person name="Egas C."/>
        </authorList>
    </citation>
    <scope>NUCLEOTIDE SEQUENCE [LARGE SCALE GENOMIC DNA]</scope>
    <source>
        <strain evidence="1 2">JCM 15151</strain>
    </source>
</reference>
<evidence type="ECO:0000313" key="1">
    <source>
        <dbReference type="EMBL" id="RIH75610.1"/>
    </source>
</evidence>
<name>A0A399DZP0_9DEIN</name>
<protein>
    <submittedName>
        <fullName evidence="1">Uncharacterized protein</fullName>
    </submittedName>
</protein>
<evidence type="ECO:0000313" key="2">
    <source>
        <dbReference type="Proteomes" id="UP000266089"/>
    </source>
</evidence>
<proteinExistence type="predicted"/>